<evidence type="ECO:0000313" key="2">
    <source>
        <dbReference type="Proteomes" id="UP000006461"/>
    </source>
</evidence>
<dbReference type="HOGENOM" id="CLU_118533_0_0_11"/>
<gene>
    <name evidence="1" type="ordered locus">MODMU_4677</name>
</gene>
<dbReference type="OrthoDB" id="3827359at2"/>
<dbReference type="eggNOG" id="ENOG5032Z7Q">
    <property type="taxonomic scope" value="Bacteria"/>
</dbReference>
<sequence>MRWEQLFADLEAQAAAEEAAADLAEASSRARAEHGSVLLADRLRGSLGQELSLRCRGAGELDGRLVDVGVDWLLLVDGQGRELLVAAGAVSAVGGLATVTAAAVPVGEVARRLDLRRALRGLARDRAAVSCLLDDGGVLAGTVDRVGADFLELAEHPLDAPRRRGAVRSVRAVPVRAVVAVRTSLPAVA</sequence>
<dbReference type="KEGG" id="mmar:MODMU_4677"/>
<keyword evidence="2" id="KW-1185">Reference proteome</keyword>
<reference evidence="1 2" key="1">
    <citation type="journal article" date="2012" name="J. Bacteriol.">
        <title>Genome Sequence of Radiation-Resistant Modestobacter marinus Strain BC501, a Representative Actinobacterium That Thrives on Calcareous Stone Surfaces.</title>
        <authorList>
            <person name="Normand P."/>
            <person name="Gury J."/>
            <person name="Pujic P."/>
            <person name="Chouaia B."/>
            <person name="Crotti E."/>
            <person name="Brusetti L."/>
            <person name="Daffonchio D."/>
            <person name="Vacherie B."/>
            <person name="Barbe V."/>
            <person name="Medigue C."/>
            <person name="Calteau A."/>
            <person name="Ghodhbane-Gtari F."/>
            <person name="Essoussi I."/>
            <person name="Nouioui I."/>
            <person name="Abbassi-Ghozzi I."/>
            <person name="Gtari M."/>
        </authorList>
    </citation>
    <scope>NUCLEOTIDE SEQUENCE [LARGE SCALE GENOMIC DNA]</scope>
    <source>
        <strain evidence="2">BC 501</strain>
    </source>
</reference>
<evidence type="ECO:0000313" key="1">
    <source>
        <dbReference type="EMBL" id="CCH90058.1"/>
    </source>
</evidence>
<dbReference type="STRING" id="477641.MODMU_4677"/>
<dbReference type="EMBL" id="FO203431">
    <property type="protein sequence ID" value="CCH90058.1"/>
    <property type="molecule type" value="Genomic_DNA"/>
</dbReference>
<dbReference type="Proteomes" id="UP000006461">
    <property type="component" value="Chromosome"/>
</dbReference>
<dbReference type="PATRIC" id="fig|477641.3.peg.4386"/>
<dbReference type="AlphaFoldDB" id="I4F345"/>
<accession>I4F345</accession>
<protein>
    <submittedName>
        <fullName evidence="1">Uncharacterized protein</fullName>
    </submittedName>
</protein>
<name>I4F345_MODI5</name>
<organism evidence="1 2">
    <name type="scientific">Modestobacter italicus (strain DSM 44449 / CECT 9708 / BC 501)</name>
    <dbReference type="NCBI Taxonomy" id="2732864"/>
    <lineage>
        <taxon>Bacteria</taxon>
        <taxon>Bacillati</taxon>
        <taxon>Actinomycetota</taxon>
        <taxon>Actinomycetes</taxon>
        <taxon>Geodermatophilales</taxon>
        <taxon>Geodermatophilaceae</taxon>
        <taxon>Modestobacter</taxon>
    </lineage>
</organism>
<dbReference type="OMA" id="MRWEDLF"/>
<proteinExistence type="predicted"/>